<evidence type="ECO:0008006" key="4">
    <source>
        <dbReference type="Google" id="ProtNLM"/>
    </source>
</evidence>
<dbReference type="EMBL" id="VFPM01000002">
    <property type="protein sequence ID" value="TQM61978.1"/>
    <property type="molecule type" value="Genomic_DNA"/>
</dbReference>
<comment type="caution">
    <text evidence="2">The sequence shown here is derived from an EMBL/GenBank/DDBJ whole genome shotgun (WGS) entry which is preliminary data.</text>
</comment>
<gene>
    <name evidence="2" type="ORF">FBY41_2000</name>
</gene>
<feature type="region of interest" description="Disordered" evidence="1">
    <location>
        <begin position="212"/>
        <end position="301"/>
    </location>
</feature>
<evidence type="ECO:0000256" key="1">
    <source>
        <dbReference type="SAM" id="MobiDB-lite"/>
    </source>
</evidence>
<feature type="compositionally biased region" description="Polar residues" evidence="1">
    <location>
        <begin position="1"/>
        <end position="52"/>
    </location>
</feature>
<dbReference type="Proteomes" id="UP000316747">
    <property type="component" value="Unassembled WGS sequence"/>
</dbReference>
<organism evidence="2 3">
    <name type="scientific">Humibacillus xanthopallidus</name>
    <dbReference type="NCBI Taxonomy" id="412689"/>
    <lineage>
        <taxon>Bacteria</taxon>
        <taxon>Bacillati</taxon>
        <taxon>Actinomycetota</taxon>
        <taxon>Actinomycetes</taxon>
        <taxon>Micrococcales</taxon>
        <taxon>Intrasporangiaceae</taxon>
        <taxon>Humibacillus</taxon>
    </lineage>
</organism>
<accession>A0A543HUH0</accession>
<evidence type="ECO:0000313" key="2">
    <source>
        <dbReference type="EMBL" id="TQM61978.1"/>
    </source>
</evidence>
<feature type="region of interest" description="Disordered" evidence="1">
    <location>
        <begin position="1"/>
        <end position="85"/>
    </location>
</feature>
<name>A0A543HUH0_9MICO</name>
<reference evidence="2 3" key="1">
    <citation type="submission" date="2019-06" db="EMBL/GenBank/DDBJ databases">
        <title>Genome sequencing of plant associated microbes to promote plant fitness in Sorghum bicolor and Oryza sativa.</title>
        <authorList>
            <person name="Coleman-Derr D."/>
        </authorList>
    </citation>
    <scope>NUCLEOTIDE SEQUENCE [LARGE SCALE GENOMIC DNA]</scope>
    <source>
        <strain evidence="2 3">KV-663</strain>
    </source>
</reference>
<dbReference type="AlphaFoldDB" id="A0A543HUH0"/>
<proteinExistence type="predicted"/>
<sequence length="301" mass="30337">MTQNPLTPSGTSYESDATLPTQGSTHDDATSVTSVPPTGTEQSIGTSASGSSFGVEPGGNGRAASVRDEAASVTSDAAQSGRQVAGAAVSEAKDVVAEARSQMSTLLHQLRGEATDQASAQSDRAVQGLRALGDELRQMASSSGQKGLATDLAGQAADRVQSFAGWLDHRQPGEVLDEVRDFARRRPGTFLAAAAVVGLVGGRLTRGIAAGSGASSSNGAAGNGTGYAPGSATSMGTDPTRVDAGLDPVVAAPSPSTRGPEDRTWAGQGTEGTERLEGIEDGPDIAGVEPLEGVEHRQGLR</sequence>
<evidence type="ECO:0000313" key="3">
    <source>
        <dbReference type="Proteomes" id="UP000316747"/>
    </source>
</evidence>
<protein>
    <recommendedName>
        <fullName evidence="4">DUF3618 domain-containing protein</fullName>
    </recommendedName>
</protein>
<keyword evidence="3" id="KW-1185">Reference proteome</keyword>
<feature type="compositionally biased region" description="Polar residues" evidence="1">
    <location>
        <begin position="72"/>
        <end position="82"/>
    </location>
</feature>